<dbReference type="SMART" id="SM00342">
    <property type="entry name" value="HTH_ARAC"/>
    <property type="match status" value="1"/>
</dbReference>
<reference evidence="6 7" key="1">
    <citation type="submission" date="2015-03" db="EMBL/GenBank/DDBJ databases">
        <authorList>
            <person name="Hassan Y.I."/>
            <person name="Lepp D."/>
            <person name="Li X.-Z."/>
            <person name="Zhou T."/>
        </authorList>
    </citation>
    <scope>NUCLEOTIDE SEQUENCE [LARGE SCALE GENOMIC DNA]</scope>
    <source>
        <strain evidence="6 7">BD-c194</strain>
    </source>
</reference>
<dbReference type="Gene3D" id="1.10.10.60">
    <property type="entry name" value="Homeodomain-like"/>
    <property type="match status" value="2"/>
</dbReference>
<dbReference type="InterPro" id="IPR003313">
    <property type="entry name" value="AraC-bd"/>
</dbReference>
<organism evidence="6 7">
    <name type="scientific">Devosia geojensis</name>
    <dbReference type="NCBI Taxonomy" id="443610"/>
    <lineage>
        <taxon>Bacteria</taxon>
        <taxon>Pseudomonadati</taxon>
        <taxon>Pseudomonadota</taxon>
        <taxon>Alphaproteobacteria</taxon>
        <taxon>Hyphomicrobiales</taxon>
        <taxon>Devosiaceae</taxon>
        <taxon>Devosia</taxon>
    </lineage>
</organism>
<dbReference type="PATRIC" id="fig|443610.3.peg.930"/>
<accession>A0A0F5FR04</accession>
<dbReference type="InterPro" id="IPR037923">
    <property type="entry name" value="HTH-like"/>
</dbReference>
<dbReference type="Pfam" id="PF12833">
    <property type="entry name" value="HTH_18"/>
    <property type="match status" value="1"/>
</dbReference>
<dbReference type="InterPro" id="IPR018062">
    <property type="entry name" value="HTH_AraC-typ_CS"/>
</dbReference>
<comment type="caution">
    <text evidence="6">The sequence shown here is derived from an EMBL/GenBank/DDBJ whole genome shotgun (WGS) entry which is preliminary data.</text>
</comment>
<keyword evidence="3" id="KW-0010">Activator</keyword>
<dbReference type="SUPFAM" id="SSF46689">
    <property type="entry name" value="Homeodomain-like"/>
    <property type="match status" value="2"/>
</dbReference>
<dbReference type="PANTHER" id="PTHR46796:SF14">
    <property type="entry name" value="TRANSCRIPTIONAL REGULATORY PROTEIN"/>
    <property type="match status" value="1"/>
</dbReference>
<name>A0A0F5FR04_9HYPH</name>
<evidence type="ECO:0000259" key="5">
    <source>
        <dbReference type="PROSITE" id="PS01124"/>
    </source>
</evidence>
<evidence type="ECO:0000256" key="3">
    <source>
        <dbReference type="ARBA" id="ARBA00023159"/>
    </source>
</evidence>
<feature type="domain" description="HTH araC/xylS-type" evidence="5">
    <location>
        <begin position="176"/>
        <end position="274"/>
    </location>
</feature>
<evidence type="ECO:0000256" key="1">
    <source>
        <dbReference type="ARBA" id="ARBA00023015"/>
    </source>
</evidence>
<sequence>MYRRPTSLVLPELVSLGMFITSESRLGGERRDGTTGLEIGFLEHGIVEWWNGEELEEAEPPSVLIDPPGDWQGGASAIVHPCTRYWLRFEFPDQGELPGVSRSTTLALRHSFDSIDRHFFPGDPSLAKLFVQLLDQQRQPGIFAEELSRALFHQILVMVLRNFEMVANEVSSPQIAAAKAYLADNYRMKVHIQDVAALAGYSVGHFHEVFLREVGLSPLQFQLKQRISQAKRALISTDSHITDIALDLGFSSSQYFSTAFRKVVGLTPAAYRQIRTTRRA</sequence>
<dbReference type="PROSITE" id="PS00041">
    <property type="entry name" value="HTH_ARAC_FAMILY_1"/>
    <property type="match status" value="1"/>
</dbReference>
<proteinExistence type="predicted"/>
<dbReference type="Pfam" id="PF02311">
    <property type="entry name" value="AraC_binding"/>
    <property type="match status" value="1"/>
</dbReference>
<dbReference type="Proteomes" id="UP000033632">
    <property type="component" value="Unassembled WGS sequence"/>
</dbReference>
<dbReference type="AlphaFoldDB" id="A0A0F5FR04"/>
<dbReference type="STRING" id="443610.VE25_13445"/>
<keyword evidence="7" id="KW-1185">Reference proteome</keyword>
<evidence type="ECO:0000313" key="7">
    <source>
        <dbReference type="Proteomes" id="UP000033632"/>
    </source>
</evidence>
<dbReference type="InterPro" id="IPR009057">
    <property type="entry name" value="Homeodomain-like_sf"/>
</dbReference>
<dbReference type="EMBL" id="JZEX01000119">
    <property type="protein sequence ID" value="KKB11314.1"/>
    <property type="molecule type" value="Genomic_DNA"/>
</dbReference>
<keyword evidence="1" id="KW-0805">Transcription regulation</keyword>
<dbReference type="PANTHER" id="PTHR46796">
    <property type="entry name" value="HTH-TYPE TRANSCRIPTIONAL ACTIVATOR RHAS-RELATED"/>
    <property type="match status" value="1"/>
</dbReference>
<evidence type="ECO:0000256" key="4">
    <source>
        <dbReference type="ARBA" id="ARBA00023163"/>
    </source>
</evidence>
<keyword evidence="4" id="KW-0804">Transcription</keyword>
<dbReference type="SUPFAM" id="SSF51215">
    <property type="entry name" value="Regulatory protein AraC"/>
    <property type="match status" value="1"/>
</dbReference>
<dbReference type="InterPro" id="IPR050204">
    <property type="entry name" value="AraC_XylS_family_regulators"/>
</dbReference>
<dbReference type="PRINTS" id="PR00032">
    <property type="entry name" value="HTHARAC"/>
</dbReference>
<dbReference type="InterPro" id="IPR020449">
    <property type="entry name" value="Tscrpt_reg_AraC-type_HTH"/>
</dbReference>
<dbReference type="PROSITE" id="PS01124">
    <property type="entry name" value="HTH_ARAC_FAMILY_2"/>
    <property type="match status" value="1"/>
</dbReference>
<gene>
    <name evidence="6" type="ORF">VE25_13445</name>
</gene>
<keyword evidence="2" id="KW-0238">DNA-binding</keyword>
<evidence type="ECO:0000313" key="6">
    <source>
        <dbReference type="EMBL" id="KKB11314.1"/>
    </source>
</evidence>
<protein>
    <recommendedName>
        <fullName evidence="5">HTH araC/xylS-type domain-containing protein</fullName>
    </recommendedName>
</protein>
<dbReference type="GO" id="GO:0003700">
    <property type="term" value="F:DNA-binding transcription factor activity"/>
    <property type="evidence" value="ECO:0007669"/>
    <property type="project" value="InterPro"/>
</dbReference>
<dbReference type="InterPro" id="IPR018060">
    <property type="entry name" value="HTH_AraC"/>
</dbReference>
<evidence type="ECO:0000256" key="2">
    <source>
        <dbReference type="ARBA" id="ARBA00023125"/>
    </source>
</evidence>
<dbReference type="GO" id="GO:0043565">
    <property type="term" value="F:sequence-specific DNA binding"/>
    <property type="evidence" value="ECO:0007669"/>
    <property type="project" value="InterPro"/>
</dbReference>